<name>A0A3D8X5E8_PRIMG</name>
<accession>A0A3D8X5E8</accession>
<proteinExistence type="predicted"/>
<gene>
    <name evidence="2" type="ORF">C3744_06920</name>
</gene>
<sequence length="62" mass="7398">MIFRYLAMLSGLRIALLNLFDPIHQGIMRWLMVICGLVIFTSHLKFILDKKLKRMDNQKKTY</sequence>
<protein>
    <submittedName>
        <fullName evidence="2">Uncharacterized protein</fullName>
    </submittedName>
</protein>
<keyword evidence="1" id="KW-0472">Membrane</keyword>
<evidence type="ECO:0000256" key="1">
    <source>
        <dbReference type="SAM" id="Phobius"/>
    </source>
</evidence>
<organism evidence="2 3">
    <name type="scientific">Priestia megaterium</name>
    <name type="common">Bacillus megaterium</name>
    <dbReference type="NCBI Taxonomy" id="1404"/>
    <lineage>
        <taxon>Bacteria</taxon>
        <taxon>Bacillati</taxon>
        <taxon>Bacillota</taxon>
        <taxon>Bacilli</taxon>
        <taxon>Bacillales</taxon>
        <taxon>Bacillaceae</taxon>
        <taxon>Priestia</taxon>
    </lineage>
</organism>
<evidence type="ECO:0000313" key="3">
    <source>
        <dbReference type="Proteomes" id="UP000256519"/>
    </source>
</evidence>
<keyword evidence="1" id="KW-1133">Transmembrane helix</keyword>
<dbReference type="AlphaFoldDB" id="A0A3D8X5E8"/>
<feature type="transmembrane region" description="Helical" evidence="1">
    <location>
        <begin position="27"/>
        <end position="48"/>
    </location>
</feature>
<dbReference type="Proteomes" id="UP000256519">
    <property type="component" value="Unassembled WGS sequence"/>
</dbReference>
<comment type="caution">
    <text evidence="2">The sequence shown here is derived from an EMBL/GenBank/DDBJ whole genome shotgun (WGS) entry which is preliminary data.</text>
</comment>
<evidence type="ECO:0000313" key="2">
    <source>
        <dbReference type="EMBL" id="RDZ16253.1"/>
    </source>
</evidence>
<reference evidence="2 3" key="1">
    <citation type="journal article" date="2018" name="Appl. Environ. Microbiol.">
        <title>Antimicrobial susceptibility testing and tentative epidemiological cut-off values of five Bacillus species relevant for use as animal feed additives or for plant protection.</title>
        <authorList>
            <person name="Agerso Y."/>
            <person name="Stuer-Lauridsen B."/>
            <person name="Bjerre K."/>
            <person name="Jensen M.G."/>
            <person name="Johansen E."/>
            <person name="Bennedsen M."/>
            <person name="Brockmann E."/>
            <person name="Nielsen B."/>
        </authorList>
    </citation>
    <scope>NUCLEOTIDE SEQUENCE [LARGE SCALE GENOMIC DNA]</scope>
    <source>
        <strain evidence="2 3">CHCC20162</strain>
    </source>
</reference>
<keyword evidence="1" id="KW-0812">Transmembrane</keyword>
<dbReference type="EMBL" id="PQWM01000007">
    <property type="protein sequence ID" value="RDZ16253.1"/>
    <property type="molecule type" value="Genomic_DNA"/>
</dbReference>